<gene>
    <name evidence="1" type="ORF">ARMGADRAFT_1062458</name>
</gene>
<organism evidence="1 2">
    <name type="scientific">Armillaria gallica</name>
    <name type="common">Bulbous honey fungus</name>
    <name type="synonym">Armillaria bulbosa</name>
    <dbReference type="NCBI Taxonomy" id="47427"/>
    <lineage>
        <taxon>Eukaryota</taxon>
        <taxon>Fungi</taxon>
        <taxon>Dikarya</taxon>
        <taxon>Basidiomycota</taxon>
        <taxon>Agaricomycotina</taxon>
        <taxon>Agaricomycetes</taxon>
        <taxon>Agaricomycetidae</taxon>
        <taxon>Agaricales</taxon>
        <taxon>Marasmiineae</taxon>
        <taxon>Physalacriaceae</taxon>
        <taxon>Armillaria</taxon>
    </lineage>
</organism>
<evidence type="ECO:0000313" key="1">
    <source>
        <dbReference type="EMBL" id="PBK94929.1"/>
    </source>
</evidence>
<protein>
    <submittedName>
        <fullName evidence="1">Uncharacterized protein</fullName>
    </submittedName>
</protein>
<accession>A0A2H3DI95</accession>
<name>A0A2H3DI95_ARMGA</name>
<dbReference type="OrthoDB" id="2533496at2759"/>
<evidence type="ECO:0000313" key="2">
    <source>
        <dbReference type="Proteomes" id="UP000217790"/>
    </source>
</evidence>
<reference evidence="2" key="1">
    <citation type="journal article" date="2017" name="Nat. Ecol. Evol.">
        <title>Genome expansion and lineage-specific genetic innovations in the forest pathogenic fungi Armillaria.</title>
        <authorList>
            <person name="Sipos G."/>
            <person name="Prasanna A.N."/>
            <person name="Walter M.C."/>
            <person name="O'Connor E."/>
            <person name="Balint B."/>
            <person name="Krizsan K."/>
            <person name="Kiss B."/>
            <person name="Hess J."/>
            <person name="Varga T."/>
            <person name="Slot J."/>
            <person name="Riley R."/>
            <person name="Boka B."/>
            <person name="Rigling D."/>
            <person name="Barry K."/>
            <person name="Lee J."/>
            <person name="Mihaltcheva S."/>
            <person name="LaButti K."/>
            <person name="Lipzen A."/>
            <person name="Waldron R."/>
            <person name="Moloney N.M."/>
            <person name="Sperisen C."/>
            <person name="Kredics L."/>
            <person name="Vagvoelgyi C."/>
            <person name="Patrignani A."/>
            <person name="Fitzpatrick D."/>
            <person name="Nagy I."/>
            <person name="Doyle S."/>
            <person name="Anderson J.B."/>
            <person name="Grigoriev I.V."/>
            <person name="Gueldener U."/>
            <person name="Muensterkoetter M."/>
            <person name="Nagy L.G."/>
        </authorList>
    </citation>
    <scope>NUCLEOTIDE SEQUENCE [LARGE SCALE GENOMIC DNA]</scope>
    <source>
        <strain evidence="2">Ar21-2</strain>
    </source>
</reference>
<sequence length="216" mass="24066">MLADKSHDLRYPKLESRPLQNVSPANIEFDWKVDFRGSQYVTSKNLVDHETLESTAKFGAQKTQPLLECLDHGCWSYDALPSDPHLTLDSSKGALLSHPSRSWIRTTTIPLNASNLSSTMSTEVATPATIEVNDAYFCTHFKEVCAVCGYDGREENDAFFGFDPIDREGIECPPATVNKDGVYQCKKHALTGCNQCYGWKKQINRARTAAKKAGKK</sequence>
<keyword evidence="2" id="KW-1185">Reference proteome</keyword>
<dbReference type="EMBL" id="KZ293653">
    <property type="protein sequence ID" value="PBK94929.1"/>
    <property type="molecule type" value="Genomic_DNA"/>
</dbReference>
<dbReference type="InParanoid" id="A0A2H3DI95"/>
<dbReference type="Proteomes" id="UP000217790">
    <property type="component" value="Unassembled WGS sequence"/>
</dbReference>
<proteinExistence type="predicted"/>
<dbReference type="AlphaFoldDB" id="A0A2H3DI95"/>